<dbReference type="PROSITE" id="PS50294">
    <property type="entry name" value="WD_REPEATS_REGION"/>
    <property type="match status" value="2"/>
</dbReference>
<keyword evidence="9" id="KW-0539">Nucleus</keyword>
<dbReference type="PANTHER" id="PTHR44111:SF1">
    <property type="entry name" value="ELONGATOR COMPLEX PROTEIN 2"/>
    <property type="match status" value="1"/>
</dbReference>
<evidence type="ECO:0000256" key="4">
    <source>
        <dbReference type="ARBA" id="ARBA00005881"/>
    </source>
</evidence>
<dbReference type="AlphaFoldDB" id="A0A914ZXP1"/>
<dbReference type="GO" id="GO:0005634">
    <property type="term" value="C:nucleus"/>
    <property type="evidence" value="ECO:0007669"/>
    <property type="project" value="UniProtKB-SubCell"/>
</dbReference>
<keyword evidence="11" id="KW-0472">Membrane</keyword>
<sequence>MDVTTTFVAKGCQRRPNVVSCSRRISAIAFASAGDICTAHLQEADSRHGIVNTTAAHECDITCLKFAKWIDEPDRCERVDYIIAGSADGSFTIWTAAYNDAQIIECALFSKLAGKAGGAITYCAGAVHSENTTSSSVLLTSAYSVPDGSLHILSRSLENSLEPNEFEAQISFVPDFALCFDFHLISPGTLIMAVGCSNFTVEIVSVTISEKALVRVLTLHGHNDWISSIAIKEHEGDALLASAGQDSLIRLWRFSTGNQSVAGGDAYKSHGAPESEVSLRPQIINLQSGDGCAVEVSVRLEAILSGHDAWVHSLQWHSVRNELLSVSSDKCVILWEPSVMGGGMWLEKARVGDVGGQAVGYYGGCYSPAGTMIIAHSYFGGFCAWSCKQECPDDNDFWKPLLLFGGHSMAVCDLCWDPSGSYLLSCSLDQTTRCFAPCATTHSYAEIARPQVHGYDLACIASVSTSCFVSGAEEKIFRAFRAPKLFARSLANISGFKYEQLFPGTMTLAEQGASLPALGLSNKEIGEDPGLEFGLGGTADELATLVARPLVLEELPTEDHLMKNTLWPEIHKLYGHGFEVFSIAVNHTGGIIATACRASQRAHASIMLWDTDRWERCAELFHHQLTVTQLEFSPDDSMLLSVSRDRTFALFSKLAEGSFNWKLLGTSPKSGNVHSRIIWSCSWSADSKHFATGARDKKLAIWSVSRHSDVKFVMESKRSASVTAVAFCALVINGCYVLAIGLEDGRIEIVSWDPADIELSVLNCLNRSQAHSQTVRRLRFRPVIGEWSTKGGNAKRVCELASAGNDNAVKVHRLHFI</sequence>
<dbReference type="PANTHER" id="PTHR44111">
    <property type="entry name" value="ELONGATOR COMPLEX PROTEIN 2"/>
    <property type="match status" value="1"/>
</dbReference>
<dbReference type="FunFam" id="2.130.10.10:FF:000400">
    <property type="entry name" value="Elongator acetyltransferase complex subunit 2"/>
    <property type="match status" value="1"/>
</dbReference>
<feature type="repeat" description="WD" evidence="10">
    <location>
        <begin position="219"/>
        <end position="262"/>
    </location>
</feature>
<dbReference type="InterPro" id="IPR001680">
    <property type="entry name" value="WD40_rpt"/>
</dbReference>
<keyword evidence="6" id="KW-0963">Cytoplasm</keyword>
<proteinExistence type="inferred from homology"/>
<protein>
    <recommendedName>
        <fullName evidence="5">Elongator complex protein 2</fullName>
    </recommendedName>
</protein>
<evidence type="ECO:0000256" key="7">
    <source>
        <dbReference type="ARBA" id="ARBA00022574"/>
    </source>
</evidence>
<dbReference type="InterPro" id="IPR037289">
    <property type="entry name" value="Elp2"/>
</dbReference>
<dbReference type="WBParaSite" id="PgB29_g010_t03">
    <property type="protein sequence ID" value="PgB29_g010_t03"/>
    <property type="gene ID" value="PgB29_g010"/>
</dbReference>
<feature type="transmembrane region" description="Helical" evidence="11">
    <location>
        <begin position="720"/>
        <end position="742"/>
    </location>
</feature>
<evidence type="ECO:0000256" key="1">
    <source>
        <dbReference type="ARBA" id="ARBA00004123"/>
    </source>
</evidence>
<evidence type="ECO:0000313" key="13">
    <source>
        <dbReference type="WBParaSite" id="PgB29_g010_t02"/>
    </source>
</evidence>
<feature type="repeat" description="WD" evidence="10">
    <location>
        <begin position="620"/>
        <end position="652"/>
    </location>
</feature>
<accession>A0A914ZXP1</accession>
<evidence type="ECO:0000256" key="8">
    <source>
        <dbReference type="ARBA" id="ARBA00022737"/>
    </source>
</evidence>
<comment type="pathway">
    <text evidence="3">tRNA modification; 5-methoxycarbonylmethyl-2-thiouridine-tRNA biosynthesis.</text>
</comment>
<dbReference type="GO" id="GO:0033588">
    <property type="term" value="C:elongator holoenzyme complex"/>
    <property type="evidence" value="ECO:0007669"/>
    <property type="project" value="InterPro"/>
</dbReference>
<evidence type="ECO:0000313" key="12">
    <source>
        <dbReference type="Proteomes" id="UP000887569"/>
    </source>
</evidence>
<evidence type="ECO:0000256" key="11">
    <source>
        <dbReference type="SAM" id="Phobius"/>
    </source>
</evidence>
<name>A0A914ZXP1_PARUN</name>
<dbReference type="InterPro" id="IPR011047">
    <property type="entry name" value="Quinoprotein_ADH-like_sf"/>
</dbReference>
<dbReference type="WBParaSite" id="PgB29_g010_t02">
    <property type="protein sequence ID" value="PgB29_g010_t02"/>
    <property type="gene ID" value="PgB29_g010"/>
</dbReference>
<evidence type="ECO:0000256" key="9">
    <source>
        <dbReference type="ARBA" id="ARBA00023242"/>
    </source>
</evidence>
<evidence type="ECO:0000256" key="3">
    <source>
        <dbReference type="ARBA" id="ARBA00005043"/>
    </source>
</evidence>
<dbReference type="SMART" id="SM00320">
    <property type="entry name" value="WD40"/>
    <property type="match status" value="8"/>
</dbReference>
<keyword evidence="7 10" id="KW-0853">WD repeat</keyword>
<comment type="subcellular location">
    <subcellularLocation>
        <location evidence="2">Cytoplasm</location>
    </subcellularLocation>
    <subcellularLocation>
        <location evidence="1">Nucleus</location>
    </subcellularLocation>
</comment>
<dbReference type="Proteomes" id="UP000887569">
    <property type="component" value="Unplaced"/>
</dbReference>
<reference evidence="13 14" key="1">
    <citation type="submission" date="2022-11" db="UniProtKB">
        <authorList>
            <consortium name="WormBaseParasite"/>
        </authorList>
    </citation>
    <scope>IDENTIFICATION</scope>
</reference>
<organism evidence="12 14">
    <name type="scientific">Parascaris univalens</name>
    <name type="common">Nematode worm</name>
    <dbReference type="NCBI Taxonomy" id="6257"/>
    <lineage>
        <taxon>Eukaryota</taxon>
        <taxon>Metazoa</taxon>
        <taxon>Ecdysozoa</taxon>
        <taxon>Nematoda</taxon>
        <taxon>Chromadorea</taxon>
        <taxon>Rhabditida</taxon>
        <taxon>Spirurina</taxon>
        <taxon>Ascaridomorpha</taxon>
        <taxon>Ascaridoidea</taxon>
        <taxon>Ascarididae</taxon>
        <taxon>Parascaris</taxon>
    </lineage>
</organism>
<keyword evidence="12" id="KW-1185">Reference proteome</keyword>
<feature type="repeat" description="WD" evidence="10">
    <location>
        <begin position="304"/>
        <end position="336"/>
    </location>
</feature>
<keyword evidence="11" id="KW-0812">Transmembrane</keyword>
<dbReference type="Gene3D" id="2.130.10.10">
    <property type="entry name" value="YVTN repeat-like/Quinoprotein amine dehydrogenase"/>
    <property type="match status" value="3"/>
</dbReference>
<keyword evidence="11" id="KW-1133">Transmembrane helix</keyword>
<evidence type="ECO:0000313" key="14">
    <source>
        <dbReference type="WBParaSite" id="PgB29_g010_t03"/>
    </source>
</evidence>
<evidence type="ECO:0000256" key="5">
    <source>
        <dbReference type="ARBA" id="ARBA00020267"/>
    </source>
</evidence>
<evidence type="ECO:0000256" key="6">
    <source>
        <dbReference type="ARBA" id="ARBA00022490"/>
    </source>
</evidence>
<evidence type="ECO:0000256" key="2">
    <source>
        <dbReference type="ARBA" id="ARBA00004496"/>
    </source>
</evidence>
<dbReference type="InterPro" id="IPR015943">
    <property type="entry name" value="WD40/YVTN_repeat-like_dom_sf"/>
</dbReference>
<dbReference type="Pfam" id="PF00400">
    <property type="entry name" value="WD40"/>
    <property type="match status" value="5"/>
</dbReference>
<feature type="repeat" description="WD" evidence="10">
    <location>
        <begin position="671"/>
        <end position="712"/>
    </location>
</feature>
<comment type="similarity">
    <text evidence="4">Belongs to the WD repeat ELP2 family.</text>
</comment>
<dbReference type="GO" id="GO:0005737">
    <property type="term" value="C:cytoplasm"/>
    <property type="evidence" value="ECO:0007669"/>
    <property type="project" value="UniProtKB-SubCell"/>
</dbReference>
<dbReference type="SUPFAM" id="SSF50998">
    <property type="entry name" value="Quinoprotein alcohol dehydrogenase-like"/>
    <property type="match status" value="2"/>
</dbReference>
<evidence type="ECO:0000256" key="10">
    <source>
        <dbReference type="PROSITE-ProRule" id="PRU00221"/>
    </source>
</evidence>
<keyword evidence="8" id="KW-0677">Repeat</keyword>
<dbReference type="GO" id="GO:0002098">
    <property type="term" value="P:tRNA wobble uridine modification"/>
    <property type="evidence" value="ECO:0007669"/>
    <property type="project" value="InterPro"/>
</dbReference>
<dbReference type="PROSITE" id="PS50082">
    <property type="entry name" value="WD_REPEATS_2"/>
    <property type="match status" value="4"/>
</dbReference>